<keyword evidence="5" id="KW-0325">Glycoprotein</keyword>
<feature type="coiled-coil region" evidence="6">
    <location>
        <begin position="179"/>
        <end position="227"/>
    </location>
</feature>
<dbReference type="PROSITE" id="PS50259">
    <property type="entry name" value="G_PROTEIN_RECEP_F3_4"/>
    <property type="match status" value="1"/>
</dbReference>
<evidence type="ECO:0000256" key="8">
    <source>
        <dbReference type="SAM" id="Phobius"/>
    </source>
</evidence>
<feature type="region of interest" description="Disordered" evidence="7">
    <location>
        <begin position="320"/>
        <end position="349"/>
    </location>
</feature>
<feature type="transmembrane region" description="Helical" evidence="8">
    <location>
        <begin position="19"/>
        <end position="44"/>
    </location>
</feature>
<sequence length="349" mass="39556">MIVCKSTWWIWMQGPPGCFRLICSLQLGYNLILGMICNYQAFCIRKLPGQFNDSKSIFFTIFTLIIICFIIVVIALSTNGVVTAIGMGVIMLFGGYSSLCFLFGHKIWVVLFRPKHNVPQSTFDAVLKKTSLSPVPTTVDSHLEINGNMCNGLEANKEATDDEDDNIFDSGNYSEVSTLGEDDDDLDQFLEEVAQLEEEVQSAKRERHASIQELHQMKEDLKELEESHGKDLQRIRDLCQRERQSVIAILEEAGYSPEEIQAKIEEVAKQKSRSNSSDQSDQSPQEKFEAFESEWKKLNGESENCLTGYQKMQEVLFPNGFDDLKENGTSERKEKVMEPETLDSNTNIS</sequence>
<organism evidence="10 11">
    <name type="scientific">Stichopus japonicus</name>
    <name type="common">Sea cucumber</name>
    <dbReference type="NCBI Taxonomy" id="307972"/>
    <lineage>
        <taxon>Eukaryota</taxon>
        <taxon>Metazoa</taxon>
        <taxon>Echinodermata</taxon>
        <taxon>Eleutherozoa</taxon>
        <taxon>Echinozoa</taxon>
        <taxon>Holothuroidea</taxon>
        <taxon>Aspidochirotacea</taxon>
        <taxon>Aspidochirotida</taxon>
        <taxon>Stichopodidae</taxon>
        <taxon>Apostichopus</taxon>
    </lineage>
</organism>
<comment type="subcellular location">
    <subcellularLocation>
        <location evidence="1">Membrane</location>
        <topology evidence="1">Multi-pass membrane protein</topology>
    </subcellularLocation>
</comment>
<gene>
    <name evidence="10" type="ORF">BSL78_26160</name>
</gene>
<feature type="transmembrane region" description="Helical" evidence="8">
    <location>
        <begin position="56"/>
        <end position="76"/>
    </location>
</feature>
<feature type="compositionally biased region" description="Basic and acidic residues" evidence="7">
    <location>
        <begin position="322"/>
        <end position="338"/>
    </location>
</feature>
<evidence type="ECO:0000256" key="3">
    <source>
        <dbReference type="ARBA" id="ARBA00022989"/>
    </source>
</evidence>
<keyword evidence="3 8" id="KW-1133">Transmembrane helix</keyword>
<feature type="compositionally biased region" description="Low complexity" evidence="7">
    <location>
        <begin position="273"/>
        <end position="283"/>
    </location>
</feature>
<reference evidence="10 11" key="1">
    <citation type="journal article" date="2017" name="PLoS Biol.">
        <title>The sea cucumber genome provides insights into morphological evolution and visceral regeneration.</title>
        <authorList>
            <person name="Zhang X."/>
            <person name="Sun L."/>
            <person name="Yuan J."/>
            <person name="Sun Y."/>
            <person name="Gao Y."/>
            <person name="Zhang L."/>
            <person name="Li S."/>
            <person name="Dai H."/>
            <person name="Hamel J.F."/>
            <person name="Liu C."/>
            <person name="Yu Y."/>
            <person name="Liu S."/>
            <person name="Lin W."/>
            <person name="Guo K."/>
            <person name="Jin S."/>
            <person name="Xu P."/>
            <person name="Storey K.B."/>
            <person name="Huan P."/>
            <person name="Zhang T."/>
            <person name="Zhou Y."/>
            <person name="Zhang J."/>
            <person name="Lin C."/>
            <person name="Li X."/>
            <person name="Xing L."/>
            <person name="Huo D."/>
            <person name="Sun M."/>
            <person name="Wang L."/>
            <person name="Mercier A."/>
            <person name="Li F."/>
            <person name="Yang H."/>
            <person name="Xiang J."/>
        </authorList>
    </citation>
    <scope>NUCLEOTIDE SEQUENCE [LARGE SCALE GENOMIC DNA]</scope>
    <source>
        <strain evidence="10">Shaxun</strain>
        <tissue evidence="10">Muscle</tissue>
    </source>
</reference>
<comment type="caution">
    <text evidence="10">The sequence shown here is derived from an EMBL/GenBank/DDBJ whole genome shotgun (WGS) entry which is preliminary data.</text>
</comment>
<evidence type="ECO:0000256" key="6">
    <source>
        <dbReference type="SAM" id="Coils"/>
    </source>
</evidence>
<evidence type="ECO:0000256" key="7">
    <source>
        <dbReference type="SAM" id="MobiDB-lite"/>
    </source>
</evidence>
<dbReference type="Pfam" id="PF00003">
    <property type="entry name" value="7tm_3"/>
    <property type="match status" value="1"/>
</dbReference>
<keyword evidence="2 8" id="KW-0812">Transmembrane</keyword>
<dbReference type="PANTHER" id="PTHR24060">
    <property type="entry name" value="METABOTROPIC GLUTAMATE RECEPTOR"/>
    <property type="match status" value="1"/>
</dbReference>
<dbReference type="Proteomes" id="UP000230750">
    <property type="component" value="Unassembled WGS sequence"/>
</dbReference>
<name>A0A2G8JML9_STIJA</name>
<feature type="domain" description="G-protein coupled receptors family 3 profile" evidence="9">
    <location>
        <begin position="21"/>
        <end position="126"/>
    </location>
</feature>
<dbReference type="AlphaFoldDB" id="A0A2G8JML9"/>
<dbReference type="InterPro" id="IPR017978">
    <property type="entry name" value="GPCR_3_C"/>
</dbReference>
<feature type="compositionally biased region" description="Basic and acidic residues" evidence="7">
    <location>
        <begin position="284"/>
        <end position="294"/>
    </location>
</feature>
<keyword evidence="4 8" id="KW-0472">Membrane</keyword>
<evidence type="ECO:0000256" key="5">
    <source>
        <dbReference type="ARBA" id="ARBA00023180"/>
    </source>
</evidence>
<feature type="transmembrane region" description="Helical" evidence="8">
    <location>
        <begin position="82"/>
        <end position="103"/>
    </location>
</feature>
<keyword evidence="6" id="KW-0175">Coiled coil</keyword>
<dbReference type="GO" id="GO:0016020">
    <property type="term" value="C:membrane"/>
    <property type="evidence" value="ECO:0007669"/>
    <property type="project" value="UniProtKB-SubCell"/>
</dbReference>
<dbReference type="InterPro" id="IPR050726">
    <property type="entry name" value="mGluR"/>
</dbReference>
<keyword evidence="10" id="KW-0675">Receptor</keyword>
<evidence type="ECO:0000256" key="4">
    <source>
        <dbReference type="ARBA" id="ARBA00023136"/>
    </source>
</evidence>
<evidence type="ECO:0000313" key="11">
    <source>
        <dbReference type="Proteomes" id="UP000230750"/>
    </source>
</evidence>
<evidence type="ECO:0000259" key="9">
    <source>
        <dbReference type="PROSITE" id="PS50259"/>
    </source>
</evidence>
<dbReference type="GO" id="GO:0004930">
    <property type="term" value="F:G protein-coupled receptor activity"/>
    <property type="evidence" value="ECO:0007669"/>
    <property type="project" value="InterPro"/>
</dbReference>
<accession>A0A2G8JML9</accession>
<evidence type="ECO:0000256" key="2">
    <source>
        <dbReference type="ARBA" id="ARBA00022692"/>
    </source>
</evidence>
<evidence type="ECO:0000256" key="1">
    <source>
        <dbReference type="ARBA" id="ARBA00004141"/>
    </source>
</evidence>
<dbReference type="InterPro" id="IPR000337">
    <property type="entry name" value="GPCR_3"/>
</dbReference>
<keyword evidence="11" id="KW-1185">Reference proteome</keyword>
<feature type="region of interest" description="Disordered" evidence="7">
    <location>
        <begin position="267"/>
        <end position="294"/>
    </location>
</feature>
<dbReference type="EMBL" id="MRZV01001577">
    <property type="protein sequence ID" value="PIK37002.1"/>
    <property type="molecule type" value="Genomic_DNA"/>
</dbReference>
<evidence type="ECO:0000313" key="10">
    <source>
        <dbReference type="EMBL" id="PIK37002.1"/>
    </source>
</evidence>
<protein>
    <submittedName>
        <fullName evidence="10">Putative metabotropic glutamate receptor 4-like</fullName>
    </submittedName>
</protein>
<dbReference type="STRING" id="307972.A0A2G8JML9"/>
<dbReference type="PRINTS" id="PR00248">
    <property type="entry name" value="GPCRMGR"/>
</dbReference>
<proteinExistence type="predicted"/>